<proteinExistence type="inferred from homology"/>
<feature type="transmembrane region" description="Helical" evidence="9">
    <location>
        <begin position="551"/>
        <end position="570"/>
    </location>
</feature>
<dbReference type="Proteomes" id="UP001530400">
    <property type="component" value="Unassembled WGS sequence"/>
</dbReference>
<name>A0ABD3MSK3_9STRA</name>
<keyword evidence="3 9" id="KW-0813">Transport</keyword>
<evidence type="ECO:0000256" key="9">
    <source>
        <dbReference type="RuleBase" id="RU363121"/>
    </source>
</evidence>
<evidence type="ECO:0000256" key="5">
    <source>
        <dbReference type="ARBA" id="ARBA00022741"/>
    </source>
</evidence>
<dbReference type="GO" id="GO:0005524">
    <property type="term" value="F:ATP binding"/>
    <property type="evidence" value="ECO:0007669"/>
    <property type="project" value="UniProtKB-KW"/>
</dbReference>
<feature type="transmembrane region" description="Helical" evidence="9">
    <location>
        <begin position="326"/>
        <end position="347"/>
    </location>
</feature>
<keyword evidence="8 9" id="KW-0472">Membrane</keyword>
<dbReference type="PANTHER" id="PTHR31187">
    <property type="match status" value="1"/>
</dbReference>
<accession>A0ABD3MSK3</accession>
<evidence type="ECO:0000256" key="8">
    <source>
        <dbReference type="ARBA" id="ARBA00023136"/>
    </source>
</evidence>
<evidence type="ECO:0000313" key="12">
    <source>
        <dbReference type="Proteomes" id="UP001530400"/>
    </source>
</evidence>
<comment type="caution">
    <text evidence="11">The sequence shown here is derived from an EMBL/GenBank/DDBJ whole genome shotgun (WGS) entry which is preliminary data.</text>
</comment>
<feature type="compositionally biased region" description="Basic and acidic residues" evidence="10">
    <location>
        <begin position="40"/>
        <end position="50"/>
    </location>
</feature>
<keyword evidence="4 9" id="KW-0812">Transmembrane</keyword>
<organism evidence="11 12">
    <name type="scientific">Cyclotella atomus</name>
    <dbReference type="NCBI Taxonomy" id="382360"/>
    <lineage>
        <taxon>Eukaryota</taxon>
        <taxon>Sar</taxon>
        <taxon>Stramenopiles</taxon>
        <taxon>Ochrophyta</taxon>
        <taxon>Bacillariophyta</taxon>
        <taxon>Coscinodiscophyceae</taxon>
        <taxon>Thalassiosirophycidae</taxon>
        <taxon>Stephanodiscales</taxon>
        <taxon>Stephanodiscaceae</taxon>
        <taxon>Cyclotella</taxon>
    </lineage>
</organism>
<keyword evidence="5 9" id="KW-0547">Nucleotide-binding</keyword>
<feature type="transmembrane region" description="Helical" evidence="9">
    <location>
        <begin position="86"/>
        <end position="103"/>
    </location>
</feature>
<feature type="transmembrane region" description="Helical" evidence="9">
    <location>
        <begin position="381"/>
        <end position="400"/>
    </location>
</feature>
<evidence type="ECO:0000256" key="7">
    <source>
        <dbReference type="ARBA" id="ARBA00022989"/>
    </source>
</evidence>
<evidence type="ECO:0000256" key="6">
    <source>
        <dbReference type="ARBA" id="ARBA00022840"/>
    </source>
</evidence>
<feature type="region of interest" description="Disordered" evidence="10">
    <location>
        <begin position="1"/>
        <end position="24"/>
    </location>
</feature>
<gene>
    <name evidence="11" type="ORF">ACHAWO_010063</name>
</gene>
<feature type="transmembrane region" description="Helical" evidence="9">
    <location>
        <begin position="520"/>
        <end position="539"/>
    </location>
</feature>
<feature type="transmembrane region" description="Helical" evidence="9">
    <location>
        <begin position="128"/>
        <end position="147"/>
    </location>
</feature>
<dbReference type="InterPro" id="IPR004667">
    <property type="entry name" value="ADP_ATP_car_bac_type"/>
</dbReference>
<evidence type="ECO:0000256" key="3">
    <source>
        <dbReference type="ARBA" id="ARBA00022448"/>
    </source>
</evidence>
<reference evidence="11 12" key="1">
    <citation type="submission" date="2024-10" db="EMBL/GenBank/DDBJ databases">
        <title>Updated reference genomes for cyclostephanoid diatoms.</title>
        <authorList>
            <person name="Roberts W.R."/>
            <person name="Alverson A.J."/>
        </authorList>
    </citation>
    <scope>NUCLEOTIDE SEQUENCE [LARGE SCALE GENOMIC DNA]</scope>
    <source>
        <strain evidence="11 12">AJA010-31</strain>
    </source>
</reference>
<evidence type="ECO:0000313" key="11">
    <source>
        <dbReference type="EMBL" id="KAL3766955.1"/>
    </source>
</evidence>
<feature type="transmembrane region" description="Helical" evidence="9">
    <location>
        <begin position="220"/>
        <end position="240"/>
    </location>
</feature>
<dbReference type="AlphaFoldDB" id="A0ABD3MSK3"/>
<dbReference type="PANTHER" id="PTHR31187:SF1">
    <property type="entry name" value="ADP,ATP CARRIER PROTEIN 1"/>
    <property type="match status" value="1"/>
</dbReference>
<protein>
    <recommendedName>
        <fullName evidence="9">ADP,ATP carrier protein</fullName>
    </recommendedName>
</protein>
<comment type="similarity">
    <text evidence="2 9">Belongs to the ADP/ATP translocase tlc family.</text>
</comment>
<keyword evidence="12" id="KW-1185">Reference proteome</keyword>
<feature type="transmembrane region" description="Helical" evidence="9">
    <location>
        <begin position="462"/>
        <end position="484"/>
    </location>
</feature>
<comment type="subcellular location">
    <subcellularLocation>
        <location evidence="1 9">Membrane</location>
        <topology evidence="1 9">Multi-pass membrane protein</topology>
    </subcellularLocation>
</comment>
<evidence type="ECO:0000256" key="4">
    <source>
        <dbReference type="ARBA" id="ARBA00022692"/>
    </source>
</evidence>
<feature type="region of interest" description="Disordered" evidence="10">
    <location>
        <begin position="682"/>
        <end position="710"/>
    </location>
</feature>
<evidence type="ECO:0000256" key="10">
    <source>
        <dbReference type="SAM" id="MobiDB-lite"/>
    </source>
</evidence>
<keyword evidence="6 9" id="KW-0067">ATP-binding</keyword>
<keyword evidence="7 9" id="KW-1133">Transmembrane helix</keyword>
<dbReference type="EMBL" id="JALLPJ020001376">
    <property type="protein sequence ID" value="KAL3766955.1"/>
    <property type="molecule type" value="Genomic_DNA"/>
</dbReference>
<evidence type="ECO:0000256" key="2">
    <source>
        <dbReference type="ARBA" id="ARBA00007127"/>
    </source>
</evidence>
<evidence type="ECO:0000256" key="1">
    <source>
        <dbReference type="ARBA" id="ARBA00004141"/>
    </source>
</evidence>
<feature type="region of interest" description="Disordered" evidence="10">
    <location>
        <begin position="36"/>
        <end position="56"/>
    </location>
</feature>
<feature type="transmembrane region" description="Helical" evidence="9">
    <location>
        <begin position="293"/>
        <end position="314"/>
    </location>
</feature>
<sequence>MATKPPPITATDDEDQSSHPLLSPTKIKAGSFSLRYKPKSPADARSKEYQNNDNPLELDNAYSRRRGTLQRCLQACRKYSPLPMRILLLSLYLAFTLSSFWILDSIKDPTLATLVDGDLGKHQPRAKMVSFVVVVAIALIMEGVDTLRRRRARHSIKILRGDDANEELEQSWQDRNLPSDMQRGSNAWKKMVIVPERIWKHFRPQHAHADGDQSSKISTVAFYVVGSLYIHFFIAVAIALRQHPSFRPNPIFNDINDVAMLQTSGLDVYPSSEFHSETISQQGGDVYYPFLGYALYALIESFGSVSITIFWAYANTHLTLEAAERHYGSIVAVAQAGAICGSTMSVLGSRKSNNGMISDGEGRVDASIDSTPESDSQVTPMLIFLACGCIAAGMGIMAVYGQLFSKPMVQDAPENDVIAVKSSSLADIYTSDQQQTSSGKEESDGVCQDLLSGLYLIFRYEYLKLVLAVSVLYEIALTCMHYEMNLIGLDRFGVGVSIQDESTLNDTSSKHEGITYIQFMGWYGQTVNVLSLFLSYYAFPRLIKHYGLSATIRIFPTFLLVVTICAFVIFPHNLPFLFISLSVCKALTYSVHDPSEEVLYMPTSDAVKFKAKFWIDVVGQRVAKALGSGINNYAGSIEGIVKYGSLPSIVASIALWFACYQVGVLFDELIKTGDVVGLEDAGEEGLELPEGIETYSQESDADEDDQSPLFKEVKESIPPPFLKGGELR</sequence>
<dbReference type="GO" id="GO:0016020">
    <property type="term" value="C:membrane"/>
    <property type="evidence" value="ECO:0007669"/>
    <property type="project" value="UniProtKB-SubCell"/>
</dbReference>
<dbReference type="Pfam" id="PF03219">
    <property type="entry name" value="TLC"/>
    <property type="match status" value="1"/>
</dbReference>